<sequence>MLEDAKMMERVTGAVERRPYLVLLCVFLVSGFMTYGVTRLALVIFYAFVAALVILPSVLVIYALWKRK</sequence>
<feature type="transmembrane region" description="Helical" evidence="1">
    <location>
        <begin position="20"/>
        <end position="37"/>
    </location>
</feature>
<evidence type="ECO:0000256" key="1">
    <source>
        <dbReference type="SAM" id="Phobius"/>
    </source>
</evidence>
<reference evidence="2" key="1">
    <citation type="journal article" date="2014" name="Front. Microbiol.">
        <title>High frequency of phylogenetically diverse reductive dehalogenase-homologous genes in deep subseafloor sedimentary metagenomes.</title>
        <authorList>
            <person name="Kawai M."/>
            <person name="Futagami T."/>
            <person name="Toyoda A."/>
            <person name="Takaki Y."/>
            <person name="Nishi S."/>
            <person name="Hori S."/>
            <person name="Arai W."/>
            <person name="Tsubouchi T."/>
            <person name="Morono Y."/>
            <person name="Uchiyama I."/>
            <person name="Ito T."/>
            <person name="Fujiyama A."/>
            <person name="Inagaki F."/>
            <person name="Takami H."/>
        </authorList>
    </citation>
    <scope>NUCLEOTIDE SEQUENCE</scope>
    <source>
        <strain evidence="2">Expedition CK06-06</strain>
    </source>
</reference>
<gene>
    <name evidence="2" type="ORF">S06H3_02282</name>
</gene>
<dbReference type="EMBL" id="BARV01000651">
    <property type="protein sequence ID" value="GAI00962.1"/>
    <property type="molecule type" value="Genomic_DNA"/>
</dbReference>
<protein>
    <submittedName>
        <fullName evidence="2">Uncharacterized protein</fullName>
    </submittedName>
</protein>
<dbReference type="AlphaFoldDB" id="X1K1V6"/>
<proteinExistence type="predicted"/>
<keyword evidence="1" id="KW-1133">Transmembrane helix</keyword>
<feature type="transmembrane region" description="Helical" evidence="1">
    <location>
        <begin position="43"/>
        <end position="65"/>
    </location>
</feature>
<keyword evidence="1" id="KW-0472">Membrane</keyword>
<keyword evidence="1" id="KW-0812">Transmembrane</keyword>
<accession>X1K1V6</accession>
<organism evidence="2">
    <name type="scientific">marine sediment metagenome</name>
    <dbReference type="NCBI Taxonomy" id="412755"/>
    <lineage>
        <taxon>unclassified sequences</taxon>
        <taxon>metagenomes</taxon>
        <taxon>ecological metagenomes</taxon>
    </lineage>
</organism>
<comment type="caution">
    <text evidence="2">The sequence shown here is derived from an EMBL/GenBank/DDBJ whole genome shotgun (WGS) entry which is preliminary data.</text>
</comment>
<evidence type="ECO:0000313" key="2">
    <source>
        <dbReference type="EMBL" id="GAI00962.1"/>
    </source>
</evidence>
<name>X1K1V6_9ZZZZ</name>